<dbReference type="GO" id="GO:0008654">
    <property type="term" value="P:phospholipid biosynthetic process"/>
    <property type="evidence" value="ECO:0007669"/>
    <property type="project" value="InterPro"/>
</dbReference>
<keyword evidence="6" id="KW-1185">Reference proteome</keyword>
<comment type="similarity">
    <text evidence="1">Belongs to the myo-inositol 1-phosphate synthase family.</text>
</comment>
<name>A0A1H1X3V3_9MICO</name>
<evidence type="ECO:0000313" key="4">
    <source>
        <dbReference type="EMBL" id="SDT04013.1"/>
    </source>
</evidence>
<keyword evidence="3" id="KW-0413">Isomerase</keyword>
<dbReference type="Gene3D" id="3.30.360.10">
    <property type="entry name" value="Dihydrodipicolinate Reductase, domain 2"/>
    <property type="match status" value="1"/>
</dbReference>
<evidence type="ECO:0000313" key="6">
    <source>
        <dbReference type="Proteomes" id="UP000893823"/>
    </source>
</evidence>
<dbReference type="Gene3D" id="3.40.50.720">
    <property type="entry name" value="NAD(P)-binding Rossmann-like Domain"/>
    <property type="match status" value="1"/>
</dbReference>
<dbReference type="InterPro" id="IPR013021">
    <property type="entry name" value="Myo-inos-1-P_Synthase_GAPDH"/>
</dbReference>
<proteinExistence type="inferred from homology"/>
<evidence type="ECO:0000313" key="5">
    <source>
        <dbReference type="Proteomes" id="UP000199482"/>
    </source>
</evidence>
<evidence type="ECO:0000259" key="2">
    <source>
        <dbReference type="Pfam" id="PF01658"/>
    </source>
</evidence>
<dbReference type="EMBL" id="SODL02000001">
    <property type="protein sequence ID" value="MCP2366328.1"/>
    <property type="molecule type" value="Genomic_DNA"/>
</dbReference>
<dbReference type="PANTHER" id="PTHR11510">
    <property type="entry name" value="MYO-INOSITOL-1 PHOSPHATE SYNTHASE"/>
    <property type="match status" value="1"/>
</dbReference>
<dbReference type="Proteomes" id="UP000893823">
    <property type="component" value="Unassembled WGS sequence"/>
</dbReference>
<dbReference type="InterPro" id="IPR002587">
    <property type="entry name" value="Myo-inos-1-P_Synthase"/>
</dbReference>
<dbReference type="AlphaFoldDB" id="A0A1H1X3V3"/>
<protein>
    <submittedName>
        <fullName evidence="4">Myo-inositol-1-phosphate synthase</fullName>
        <ecNumber evidence="3">5.5.1.4</ecNumber>
    </submittedName>
</protein>
<dbReference type="Pfam" id="PF01658">
    <property type="entry name" value="Inos-1-P_synth"/>
    <property type="match status" value="1"/>
</dbReference>
<accession>A0A1H1X3V3</accession>
<dbReference type="InterPro" id="IPR036291">
    <property type="entry name" value="NAD(P)-bd_dom_sf"/>
</dbReference>
<reference evidence="5" key="1">
    <citation type="submission" date="2016-10" db="EMBL/GenBank/DDBJ databases">
        <authorList>
            <person name="Varghese N."/>
            <person name="Submissions S."/>
        </authorList>
    </citation>
    <scope>NUCLEOTIDE SEQUENCE [LARGE SCALE GENOMIC DNA]</scope>
    <source>
        <strain evidence="5">CPCC 202695</strain>
    </source>
</reference>
<reference evidence="4" key="2">
    <citation type="submission" date="2016-10" db="EMBL/GenBank/DDBJ databases">
        <authorList>
            <person name="de Groot N.N."/>
        </authorList>
    </citation>
    <scope>NUCLEOTIDE SEQUENCE [LARGE SCALE GENOMIC DNA]</scope>
    <source>
        <strain evidence="4">CPCC 202695</strain>
    </source>
</reference>
<dbReference type="Pfam" id="PF07994">
    <property type="entry name" value="NAD_binding_5"/>
    <property type="match status" value="1"/>
</dbReference>
<dbReference type="EMBL" id="LT629755">
    <property type="protein sequence ID" value="SDT04013.1"/>
    <property type="molecule type" value="Genomic_DNA"/>
</dbReference>
<dbReference type="EC" id="5.5.1.4" evidence="3"/>
<dbReference type="SUPFAM" id="SSF51735">
    <property type="entry name" value="NAD(P)-binding Rossmann-fold domains"/>
    <property type="match status" value="1"/>
</dbReference>
<dbReference type="STRING" id="589382.SAMN04489721_2395"/>
<dbReference type="GO" id="GO:0006021">
    <property type="term" value="P:inositol biosynthetic process"/>
    <property type="evidence" value="ECO:0007669"/>
    <property type="project" value="InterPro"/>
</dbReference>
<dbReference type="RefSeq" id="WP_229724358.1">
    <property type="nucleotide sequence ID" value="NZ_BMDN01000001.1"/>
</dbReference>
<reference evidence="3" key="3">
    <citation type="submission" date="2022-06" db="EMBL/GenBank/DDBJ databases">
        <title>Genomic Encyclopedia of Type Strains, Phase III (KMG-III): the genomes of soil and plant-associated and newly described type strains.</title>
        <authorList>
            <person name="Whitman W."/>
        </authorList>
    </citation>
    <scope>NUCLEOTIDE SEQUENCE</scope>
    <source>
        <strain evidence="3">CPCC 202695</strain>
    </source>
</reference>
<dbReference type="PIRSF" id="PIRSF015578">
    <property type="entry name" value="Myoinos-ppht_syn"/>
    <property type="match status" value="1"/>
</dbReference>
<dbReference type="SUPFAM" id="SSF55347">
    <property type="entry name" value="Glyceraldehyde-3-phosphate dehydrogenase-like, C-terminal domain"/>
    <property type="match status" value="1"/>
</dbReference>
<evidence type="ECO:0000313" key="3">
    <source>
        <dbReference type="EMBL" id="MCP2366328.1"/>
    </source>
</evidence>
<gene>
    <name evidence="3" type="ORF">BCL57_000470</name>
    <name evidence="4" type="ORF">SAMN04489721_2395</name>
</gene>
<dbReference type="GO" id="GO:0004512">
    <property type="term" value="F:inositol-3-phosphate synthase activity"/>
    <property type="evidence" value="ECO:0007669"/>
    <property type="project" value="UniProtKB-EC"/>
</dbReference>
<evidence type="ECO:0000256" key="1">
    <source>
        <dbReference type="ARBA" id="ARBA00010813"/>
    </source>
</evidence>
<feature type="domain" description="Myo-inositol-1-phosphate synthase GAPDH-like" evidence="2">
    <location>
        <begin position="221"/>
        <end position="325"/>
    </location>
</feature>
<dbReference type="Proteomes" id="UP000199482">
    <property type="component" value="Chromosome I"/>
</dbReference>
<organism evidence="4 5">
    <name type="scientific">Agromyces flavus</name>
    <dbReference type="NCBI Taxonomy" id="589382"/>
    <lineage>
        <taxon>Bacteria</taxon>
        <taxon>Bacillati</taxon>
        <taxon>Actinomycetota</taxon>
        <taxon>Actinomycetes</taxon>
        <taxon>Micrococcales</taxon>
        <taxon>Microbacteriaceae</taxon>
        <taxon>Agromyces</taxon>
    </lineage>
</organism>
<sequence length="393" mass="41201">MNEGRTGVWFVGARGSVATTATVGLAALAEGIARPVGLVTAGSAFDGVPLPDFDDFVVGGHDVDETPLVERARRLATGGMIPAATVEAVAHRLDAADAEIRLVPRTARGSQRREIGLRADDIRSFRERHGLRRVVVIDVASTEPLPADRPEFHDHDALVAALAQDGVELLPSSTLSALAAVTGAGAPYACFTPSISLGIPALHAVAADAGVPIAGQDGKTGETLLRTVLAPMFSSRGMRVLSWAGANLLGGGDGATLADPAAVESKLASKNRGLHDLLGHDVVTPLHIDNVPDLGDVKTAWDHVHAEGFLDTRITLQTTWTAYDSTLAAPLVIDLARLLTLADQAGLSGPIAELGYFFKDPWGSEEHAFARQADELVSWALRTAVRRTTAQVA</sequence>